<evidence type="ECO:0000256" key="3">
    <source>
        <dbReference type="ARBA" id="ARBA00022448"/>
    </source>
</evidence>
<dbReference type="SUPFAM" id="SSF74653">
    <property type="entry name" value="TolA/TonB C-terminal domain"/>
    <property type="match status" value="1"/>
</dbReference>
<feature type="compositionally biased region" description="Polar residues" evidence="10">
    <location>
        <begin position="162"/>
        <end position="176"/>
    </location>
</feature>
<evidence type="ECO:0000256" key="5">
    <source>
        <dbReference type="ARBA" id="ARBA00022519"/>
    </source>
</evidence>
<keyword evidence="9" id="KW-0472">Membrane</keyword>
<evidence type="ECO:0000313" key="12">
    <source>
        <dbReference type="EMBL" id="PXW52174.1"/>
    </source>
</evidence>
<evidence type="ECO:0000256" key="4">
    <source>
        <dbReference type="ARBA" id="ARBA00022475"/>
    </source>
</evidence>
<dbReference type="Proteomes" id="UP000248021">
    <property type="component" value="Unassembled WGS sequence"/>
</dbReference>
<evidence type="ECO:0000256" key="9">
    <source>
        <dbReference type="ARBA" id="ARBA00023136"/>
    </source>
</evidence>
<feature type="region of interest" description="Disordered" evidence="10">
    <location>
        <begin position="122"/>
        <end position="190"/>
    </location>
</feature>
<keyword evidence="6" id="KW-0812">Transmembrane</keyword>
<proteinExistence type="inferred from homology"/>
<protein>
    <submittedName>
        <fullName evidence="12">TonB family protein</fullName>
    </submittedName>
</protein>
<dbReference type="PANTHER" id="PTHR33446:SF2">
    <property type="entry name" value="PROTEIN TONB"/>
    <property type="match status" value="1"/>
</dbReference>
<dbReference type="GO" id="GO:0015031">
    <property type="term" value="P:protein transport"/>
    <property type="evidence" value="ECO:0007669"/>
    <property type="project" value="UniProtKB-KW"/>
</dbReference>
<dbReference type="PANTHER" id="PTHR33446">
    <property type="entry name" value="PROTEIN TONB-RELATED"/>
    <property type="match status" value="1"/>
</dbReference>
<comment type="subcellular location">
    <subcellularLocation>
        <location evidence="1">Cell inner membrane</location>
        <topology evidence="1">Single-pass membrane protein</topology>
        <orientation evidence="1">Periplasmic side</orientation>
    </subcellularLocation>
</comment>
<dbReference type="PROSITE" id="PS52015">
    <property type="entry name" value="TONB_CTD"/>
    <property type="match status" value="1"/>
</dbReference>
<dbReference type="Gene3D" id="3.30.1150.10">
    <property type="match status" value="1"/>
</dbReference>
<keyword evidence="7" id="KW-0653">Protein transport</keyword>
<dbReference type="NCBIfam" id="TIGR01352">
    <property type="entry name" value="tonB_Cterm"/>
    <property type="match status" value="1"/>
</dbReference>
<dbReference type="AlphaFoldDB" id="A0A2V3TT34"/>
<accession>A0A2V3TT34</accession>
<keyword evidence="4" id="KW-1003">Cell membrane</keyword>
<dbReference type="Pfam" id="PF03544">
    <property type="entry name" value="TonB_C"/>
    <property type="match status" value="1"/>
</dbReference>
<dbReference type="InterPro" id="IPR037682">
    <property type="entry name" value="TonB_C"/>
</dbReference>
<evidence type="ECO:0000259" key="11">
    <source>
        <dbReference type="PROSITE" id="PS52015"/>
    </source>
</evidence>
<name>A0A2V3TT34_9HYPH</name>
<evidence type="ECO:0000256" key="2">
    <source>
        <dbReference type="ARBA" id="ARBA00006555"/>
    </source>
</evidence>
<evidence type="ECO:0000256" key="1">
    <source>
        <dbReference type="ARBA" id="ARBA00004383"/>
    </source>
</evidence>
<reference evidence="12 13" key="1">
    <citation type="submission" date="2018-05" db="EMBL/GenBank/DDBJ databases">
        <title>Genomic Encyclopedia of Type Strains, Phase IV (KMG-IV): sequencing the most valuable type-strain genomes for metagenomic binning, comparative biology and taxonomic classification.</title>
        <authorList>
            <person name="Goeker M."/>
        </authorList>
    </citation>
    <scope>NUCLEOTIDE SEQUENCE [LARGE SCALE GENOMIC DNA]</scope>
    <source>
        <strain evidence="12 13">DSM 6462</strain>
    </source>
</reference>
<dbReference type="InterPro" id="IPR051045">
    <property type="entry name" value="TonB-dependent_transducer"/>
</dbReference>
<dbReference type="EMBL" id="QJJK01000017">
    <property type="protein sequence ID" value="PXW52174.1"/>
    <property type="molecule type" value="Genomic_DNA"/>
</dbReference>
<feature type="compositionally biased region" description="Low complexity" evidence="10">
    <location>
        <begin position="127"/>
        <end position="144"/>
    </location>
</feature>
<comment type="similarity">
    <text evidence="2">Belongs to the TonB family.</text>
</comment>
<evidence type="ECO:0000256" key="8">
    <source>
        <dbReference type="ARBA" id="ARBA00022989"/>
    </source>
</evidence>
<dbReference type="GO" id="GO:0055085">
    <property type="term" value="P:transmembrane transport"/>
    <property type="evidence" value="ECO:0007669"/>
    <property type="project" value="InterPro"/>
</dbReference>
<dbReference type="GO" id="GO:0098797">
    <property type="term" value="C:plasma membrane protein complex"/>
    <property type="evidence" value="ECO:0007669"/>
    <property type="project" value="TreeGrafter"/>
</dbReference>
<evidence type="ECO:0000256" key="7">
    <source>
        <dbReference type="ARBA" id="ARBA00022927"/>
    </source>
</evidence>
<dbReference type="InterPro" id="IPR006260">
    <property type="entry name" value="TonB/TolA_C"/>
</dbReference>
<evidence type="ECO:0000256" key="6">
    <source>
        <dbReference type="ARBA" id="ARBA00022692"/>
    </source>
</evidence>
<keyword evidence="8" id="KW-1133">Transmembrane helix</keyword>
<feature type="domain" description="TonB C-terminal" evidence="11">
    <location>
        <begin position="33"/>
        <end position="129"/>
    </location>
</feature>
<organism evidence="12 13">
    <name type="scientific">Chelatococcus asaccharovorans</name>
    <dbReference type="NCBI Taxonomy" id="28210"/>
    <lineage>
        <taxon>Bacteria</taxon>
        <taxon>Pseudomonadati</taxon>
        <taxon>Pseudomonadota</taxon>
        <taxon>Alphaproteobacteria</taxon>
        <taxon>Hyphomicrobiales</taxon>
        <taxon>Chelatococcaceae</taxon>
        <taxon>Chelatococcus</taxon>
    </lineage>
</organism>
<evidence type="ECO:0000256" key="10">
    <source>
        <dbReference type="SAM" id="MobiDB-lite"/>
    </source>
</evidence>
<dbReference type="GO" id="GO:0031992">
    <property type="term" value="F:energy transducer activity"/>
    <property type="evidence" value="ECO:0007669"/>
    <property type="project" value="TreeGrafter"/>
</dbReference>
<keyword evidence="5" id="KW-0997">Cell inner membrane</keyword>
<evidence type="ECO:0000313" key="13">
    <source>
        <dbReference type="Proteomes" id="UP000248021"/>
    </source>
</evidence>
<comment type="caution">
    <text evidence="12">The sequence shown here is derived from an EMBL/GenBank/DDBJ whole genome shotgun (WGS) entry which is preliminary data.</text>
</comment>
<dbReference type="RefSeq" id="WP_170147510.1">
    <property type="nucleotide sequence ID" value="NZ_JAHBRY010000001.1"/>
</dbReference>
<keyword evidence="3" id="KW-0813">Transport</keyword>
<keyword evidence="13" id="KW-1185">Reference proteome</keyword>
<gene>
    <name evidence="12" type="ORF">C7450_11737</name>
</gene>
<sequence length="190" mass="19960">MFGLSAVTGTGVRAQQSQPGAVAASAAVAPVIPPRPNPSDVMKNWPVYPEALRRTGEQGMVLLQIRVDAGGVPRQIGIARSSNVALLDEAAVRAVSRWRFSPATRGGQPVGATVSLPIDFRLKDPEPASAPGKPAAKAPAQAKPRAPRSQQTERAAPRRTATESPAPQQRQPSDRQGLQAPPSLTLPPPR</sequence>